<evidence type="ECO:0000313" key="3">
    <source>
        <dbReference type="Proteomes" id="UP001319921"/>
    </source>
</evidence>
<feature type="transmembrane region" description="Helical" evidence="1">
    <location>
        <begin position="6"/>
        <end position="34"/>
    </location>
</feature>
<keyword evidence="1" id="KW-0472">Membrane</keyword>
<dbReference type="Proteomes" id="UP001319921">
    <property type="component" value="Chromosome"/>
</dbReference>
<dbReference type="GeneID" id="68866052"/>
<proteinExistence type="predicted"/>
<protein>
    <submittedName>
        <fullName evidence="2">Uncharacterized protein</fullName>
    </submittedName>
</protein>
<reference evidence="2 3" key="1">
    <citation type="journal article" date="2022" name="Microbiol. Resour. Announc.">
        <title>Complete Genome Sequence of the Hyperthermophilic and Acidophilic Archaeon Saccharolobus caldissimus Strain HS-3T.</title>
        <authorList>
            <person name="Sakai H.D."/>
            <person name="Kurosawa N."/>
        </authorList>
    </citation>
    <scope>NUCLEOTIDE SEQUENCE [LARGE SCALE GENOMIC DNA]</scope>
    <source>
        <strain evidence="2 3">JCM32116</strain>
    </source>
</reference>
<dbReference type="RefSeq" id="WP_229572199.1">
    <property type="nucleotide sequence ID" value="NZ_AP025226.1"/>
</dbReference>
<accession>A0AAQ4CR72</accession>
<keyword evidence="1" id="KW-1133">Transmembrane helix</keyword>
<evidence type="ECO:0000313" key="2">
    <source>
        <dbReference type="EMBL" id="BDB98303.1"/>
    </source>
</evidence>
<dbReference type="KEGG" id="scas:SACC_13200"/>
<dbReference type="AlphaFoldDB" id="A0AAQ4CR72"/>
<keyword evidence="3" id="KW-1185">Reference proteome</keyword>
<name>A0AAQ4CR72_9CREN</name>
<sequence>MATRKLTYLGLLIFIVIIASLVWINISYISSYIFPPSVKEMRENFSVSITTPSVYVDSVKPQSLCLRFYIKVNVPGYLGNIFLATGAIPLGANPCTYLPPSLSPTHMPYGAVKLLNVTVYAENETFKISASIAVVSNGHGVILSRGFNITEIPVVWIMILKDYHIYRLGVIEFVRVGEGLLYLPKIVERC</sequence>
<keyword evidence="1" id="KW-0812">Transmembrane</keyword>
<dbReference type="EMBL" id="AP025226">
    <property type="protein sequence ID" value="BDB98303.1"/>
    <property type="molecule type" value="Genomic_DNA"/>
</dbReference>
<evidence type="ECO:0000256" key="1">
    <source>
        <dbReference type="SAM" id="Phobius"/>
    </source>
</evidence>
<gene>
    <name evidence="2" type="ORF">SACC_13200</name>
</gene>
<organism evidence="2 3">
    <name type="scientific">Saccharolobus caldissimus</name>
    <dbReference type="NCBI Taxonomy" id="1702097"/>
    <lineage>
        <taxon>Archaea</taxon>
        <taxon>Thermoproteota</taxon>
        <taxon>Thermoprotei</taxon>
        <taxon>Sulfolobales</taxon>
        <taxon>Sulfolobaceae</taxon>
        <taxon>Saccharolobus</taxon>
    </lineage>
</organism>